<organism evidence="1 2">
    <name type="scientific">Protopolystoma xenopodis</name>
    <dbReference type="NCBI Taxonomy" id="117903"/>
    <lineage>
        <taxon>Eukaryota</taxon>
        <taxon>Metazoa</taxon>
        <taxon>Spiralia</taxon>
        <taxon>Lophotrochozoa</taxon>
        <taxon>Platyhelminthes</taxon>
        <taxon>Monogenea</taxon>
        <taxon>Polyopisthocotylea</taxon>
        <taxon>Polystomatidea</taxon>
        <taxon>Polystomatidae</taxon>
        <taxon>Protopolystoma</taxon>
    </lineage>
</organism>
<name>A0A448XJD1_9PLAT</name>
<proteinExistence type="predicted"/>
<dbReference type="AlphaFoldDB" id="A0A448XJD1"/>
<evidence type="ECO:0000313" key="2">
    <source>
        <dbReference type="Proteomes" id="UP000784294"/>
    </source>
</evidence>
<gene>
    <name evidence="1" type="ORF">PXEA_LOCUS31540</name>
</gene>
<sequence>MCTLLHMVGNSSAHPGGPVGIPGSTRLSAISTHPARTANWPYRPDRPYPSRRHIIILCPTSIQTPWTSRLWGTPVISTNQLRTTHLAKALMQHLEWRHVFERFCFLPH</sequence>
<dbReference type="EMBL" id="CAAALY010256894">
    <property type="protein sequence ID" value="VEL38100.1"/>
    <property type="molecule type" value="Genomic_DNA"/>
</dbReference>
<protein>
    <submittedName>
        <fullName evidence="1">Uncharacterized protein</fullName>
    </submittedName>
</protein>
<accession>A0A448XJD1</accession>
<evidence type="ECO:0000313" key="1">
    <source>
        <dbReference type="EMBL" id="VEL38100.1"/>
    </source>
</evidence>
<keyword evidence="2" id="KW-1185">Reference proteome</keyword>
<reference evidence="1" key="1">
    <citation type="submission" date="2018-11" db="EMBL/GenBank/DDBJ databases">
        <authorList>
            <consortium name="Pathogen Informatics"/>
        </authorList>
    </citation>
    <scope>NUCLEOTIDE SEQUENCE</scope>
</reference>
<dbReference type="Proteomes" id="UP000784294">
    <property type="component" value="Unassembled WGS sequence"/>
</dbReference>
<comment type="caution">
    <text evidence="1">The sequence shown here is derived from an EMBL/GenBank/DDBJ whole genome shotgun (WGS) entry which is preliminary data.</text>
</comment>